<dbReference type="PANTHER" id="PTHR24270">
    <property type="entry name" value="LOW-DENSITY LIPOPROTEIN RECEPTOR-RELATED"/>
    <property type="match status" value="1"/>
</dbReference>
<dbReference type="InterPro" id="IPR002172">
    <property type="entry name" value="LDrepeatLR_classA_rpt"/>
</dbReference>
<evidence type="ECO:0000256" key="9">
    <source>
        <dbReference type="ARBA" id="ARBA00023157"/>
    </source>
</evidence>
<feature type="compositionally biased region" description="Polar residues" evidence="12">
    <location>
        <begin position="664"/>
        <end position="679"/>
    </location>
</feature>
<dbReference type="SUPFAM" id="SSF56487">
    <property type="entry name" value="SRCR-like"/>
    <property type="match status" value="1"/>
</dbReference>
<feature type="disulfide bond" evidence="10">
    <location>
        <begin position="1480"/>
        <end position="1495"/>
    </location>
</feature>
<comment type="caution">
    <text evidence="15">The sequence shown here is derived from an EMBL/GenBank/DDBJ whole genome shotgun (WGS) entry which is preliminary data.</text>
</comment>
<protein>
    <submittedName>
        <fullName evidence="15">Low-density lipoprotein receptor-related protein 8</fullName>
    </submittedName>
</protein>
<keyword evidence="15" id="KW-0675">Receptor</keyword>
<dbReference type="Proteomes" id="UP000499080">
    <property type="component" value="Unassembled WGS sequence"/>
</dbReference>
<feature type="region of interest" description="Disordered" evidence="12">
    <location>
        <begin position="1136"/>
        <end position="1178"/>
    </location>
</feature>
<proteinExistence type="predicted"/>
<keyword evidence="5" id="KW-0378">Hydrolase</keyword>
<name>A0A4Y2TUL3_ARAVE</name>
<keyword evidence="15" id="KW-0449">Lipoprotein</keyword>
<dbReference type="InterPro" id="IPR036364">
    <property type="entry name" value="SEA_dom_sf"/>
</dbReference>
<feature type="compositionally biased region" description="Polar residues" evidence="12">
    <location>
        <begin position="285"/>
        <end position="315"/>
    </location>
</feature>
<comment type="subcellular location">
    <subcellularLocation>
        <location evidence="1">Membrane</location>
        <topology evidence="1">Single-pass membrane protein</topology>
    </subcellularLocation>
</comment>
<dbReference type="PRINTS" id="PR00261">
    <property type="entry name" value="LDLRECEPTOR"/>
</dbReference>
<dbReference type="GO" id="GO:0005886">
    <property type="term" value="C:plasma membrane"/>
    <property type="evidence" value="ECO:0007669"/>
    <property type="project" value="TreeGrafter"/>
</dbReference>
<dbReference type="PROSITE" id="PS50068">
    <property type="entry name" value="LDLRA_2"/>
    <property type="match status" value="5"/>
</dbReference>
<feature type="disulfide bond" evidence="10">
    <location>
        <begin position="1617"/>
        <end position="1629"/>
    </location>
</feature>
<dbReference type="Gene3D" id="3.30.70.960">
    <property type="entry name" value="SEA domain"/>
    <property type="match status" value="1"/>
</dbReference>
<dbReference type="InterPro" id="IPR036772">
    <property type="entry name" value="SRCR-like_dom_sf"/>
</dbReference>
<evidence type="ECO:0000256" key="4">
    <source>
        <dbReference type="ARBA" id="ARBA00022737"/>
    </source>
</evidence>
<dbReference type="PANTHER" id="PTHR24270:SF62">
    <property type="entry name" value="LOW-DENSITY LIPOPROTEIN RECEPTOR-RELATED PROTEIN 2"/>
    <property type="match status" value="1"/>
</dbReference>
<keyword evidence="16" id="KW-1185">Reference proteome</keyword>
<organism evidence="15 16">
    <name type="scientific">Araneus ventricosus</name>
    <name type="common">Orbweaver spider</name>
    <name type="synonym">Epeira ventricosa</name>
    <dbReference type="NCBI Taxonomy" id="182803"/>
    <lineage>
        <taxon>Eukaryota</taxon>
        <taxon>Metazoa</taxon>
        <taxon>Ecdysozoa</taxon>
        <taxon>Arthropoda</taxon>
        <taxon>Chelicerata</taxon>
        <taxon>Arachnida</taxon>
        <taxon>Araneae</taxon>
        <taxon>Araneomorphae</taxon>
        <taxon>Entelegynae</taxon>
        <taxon>Araneoidea</taxon>
        <taxon>Araneidae</taxon>
        <taxon>Araneus</taxon>
    </lineage>
</organism>
<dbReference type="InterPro" id="IPR001190">
    <property type="entry name" value="SRCR"/>
</dbReference>
<feature type="region of interest" description="Disordered" evidence="12">
    <location>
        <begin position="38"/>
        <end position="60"/>
    </location>
</feature>
<feature type="non-terminal residue" evidence="15">
    <location>
        <position position="1746"/>
    </location>
</feature>
<dbReference type="OrthoDB" id="9990982at2759"/>
<dbReference type="SUPFAM" id="SSF57424">
    <property type="entry name" value="LDL receptor-like module"/>
    <property type="match status" value="5"/>
</dbReference>
<feature type="region of interest" description="Disordered" evidence="12">
    <location>
        <begin position="664"/>
        <end position="688"/>
    </location>
</feature>
<dbReference type="InterPro" id="IPR036055">
    <property type="entry name" value="LDL_receptor-like_sf"/>
</dbReference>
<feature type="domain" description="SRCR" evidence="14">
    <location>
        <begin position="1622"/>
        <end position="1746"/>
    </location>
</feature>
<evidence type="ECO:0000313" key="16">
    <source>
        <dbReference type="Proteomes" id="UP000499080"/>
    </source>
</evidence>
<feature type="compositionally biased region" description="Polar residues" evidence="12">
    <location>
        <begin position="1167"/>
        <end position="1178"/>
    </location>
</feature>
<evidence type="ECO:0000256" key="7">
    <source>
        <dbReference type="ARBA" id="ARBA00022989"/>
    </source>
</evidence>
<keyword evidence="7" id="KW-1133">Transmembrane helix</keyword>
<dbReference type="InterPro" id="IPR000082">
    <property type="entry name" value="SEA_dom"/>
</dbReference>
<dbReference type="PROSITE" id="PS50024">
    <property type="entry name" value="SEA"/>
    <property type="match status" value="1"/>
</dbReference>
<evidence type="ECO:0000256" key="3">
    <source>
        <dbReference type="ARBA" id="ARBA00022692"/>
    </source>
</evidence>
<comment type="caution">
    <text evidence="11">Lacks conserved residue(s) required for the propagation of feature annotation.</text>
</comment>
<dbReference type="PROSITE" id="PS50287">
    <property type="entry name" value="SRCR_2"/>
    <property type="match status" value="1"/>
</dbReference>
<dbReference type="EMBL" id="BGPR01031283">
    <property type="protein sequence ID" value="GBO04258.1"/>
    <property type="molecule type" value="Genomic_DNA"/>
</dbReference>
<feature type="disulfide bond" evidence="11">
    <location>
        <begin position="1733"/>
        <end position="1743"/>
    </location>
</feature>
<dbReference type="SUPFAM" id="SSF82671">
    <property type="entry name" value="SEA domain"/>
    <property type="match status" value="1"/>
</dbReference>
<dbReference type="SMART" id="SM00202">
    <property type="entry name" value="SR"/>
    <property type="match status" value="1"/>
</dbReference>
<accession>A0A4Y2TUL3</accession>
<gene>
    <name evidence="15" type="primary">LRP8</name>
    <name evidence="15" type="ORF">AVEN_6727_1</name>
</gene>
<feature type="disulfide bond" evidence="10">
    <location>
        <begin position="1519"/>
        <end position="1534"/>
    </location>
</feature>
<evidence type="ECO:0000256" key="6">
    <source>
        <dbReference type="ARBA" id="ARBA00022825"/>
    </source>
</evidence>
<dbReference type="GO" id="GO:0006508">
    <property type="term" value="P:proteolysis"/>
    <property type="evidence" value="ECO:0007669"/>
    <property type="project" value="UniProtKB-KW"/>
</dbReference>
<dbReference type="InterPro" id="IPR050685">
    <property type="entry name" value="LDLR"/>
</dbReference>
<dbReference type="CDD" id="cd00112">
    <property type="entry name" value="LDLa"/>
    <property type="match status" value="5"/>
</dbReference>
<evidence type="ECO:0000256" key="5">
    <source>
        <dbReference type="ARBA" id="ARBA00022801"/>
    </source>
</evidence>
<evidence type="ECO:0000256" key="10">
    <source>
        <dbReference type="PROSITE-ProRule" id="PRU00124"/>
    </source>
</evidence>
<feature type="disulfide bond" evidence="10">
    <location>
        <begin position="1588"/>
        <end position="1606"/>
    </location>
</feature>
<sequence>MYPFYSAAGIIYTKNTKYESGHSLPSVDSIAHAGASWPRTSSSKVPQKSQVDASPPNATSTAAHEELETVTRAPSTVSLIVPLLNDSSHSQTIVPNALVGEFTIIDENFTYDLNDNTSRGYMVLANNLETELRRIFRENGARFDTIKILSFRPGSIKVKFVVIWNSDQGIIRSDRASEILAADLRQKNNSFYNFIKVDINSIHFLDVFDECRIQKGGCSFDCLWNYDTLTKTCTCPKNNYLLPDGKFCAPTLETSSTSTTTTTTVPSSSQGFQFFSSEIYPVTEPATTMSPSQSTSTLNPIPEVTTTNKPITTLFNPPEEKFSSTEKSYRGIFETQELTTTEMPQTVSSVTSPESMGDLTTTEKYVGSNRETEKGTETTHEVPFVVETTTISSTEHTESTDVTKFVTEAPISYSTSDKFTTGMEFRPFIPEKNESTFSFEDMTVPTEVPVSITTEESRETKEPVTEFPFGRAQNDSTLKFHIAEPTTEVYTFDSKVDYTTELPVEEETTTQSVPTTLSDTEATETIQESTYPSTYNPAESSLSTFNPVAYNPSTYNPAVSSPSTFNPTTYYPTTYNPTTYNPTAYNPLTYNPTVYNPQTYKPTTYNPSTYNPTTYNPTAYNPSTYNPTTYNPTAYNPSTYNPSTYNPTSYYPSTYNPTVYNPSTYNPTVYNPERTNPTTYGEEKATEYGAETTSMDTFKMESDTTVTPVATYPEGSLTEDETQPTTLNDNAWKSQTDSVTVNETAGYEKTPFYDENSQSYPTTFPDLASNETEIEEFNATEEISMETTTPFFIPFFNRTTGVRLDNFTDVYHNSSYFEEHDYFKTDMTKSETNTETNPQPSLNLTSEFVTMSSPIAEQTTSAMNIFTDELATSNLGATNIPEELTTLNDHTANFSSNWSSTETVMMNKETTNFTGESTPGLMTEFSTLPSIAVETDANFSTDAILSVNVTSVDLTSESEITTTTYNISTVIPKITVTVPGFTETEITETQFPNTQDIVTSPDYVTDETTMPYTTDIFTTKTDTTGTEPSSVHSILNVSVDQSVSTAKFDNVETTTYSHLSGETTTMSTLDTFETTTEPVTTPVPVSKPKTDNPFPIERNLTYVTAIVDGGDFKKIVNLSIVPVVASSHNLTRTTMMPSVSRTESTTTRIVSPESSDTTYQGAEIGTTAPTPTKESSSITNKFDEIADLTSIATSESDSNATITSIKFLNEELKTTTRDFNVDTVLTTPSSNEFNTQSELPKEKPTGTIITELETTTIAPEFVSASTVPNASVSEPVKSLTDGTLATNTNSFTETSQTTRYTETPFSYKNFEDGSNKEATQTTMGFDESPVTTVVTFNNETKDLNFTERVEETTTPMPASNLNPDETEIPNESEVTTVAPYIIDNSTAPTTVDTELDFNLTSSMNKSEENGTNEFGAFPPENFNATDGNYTFEDESGNYTTTGFDGLINETTTNATTGIVCRDDQFICVPLNICLNNTFMCDGIQDCPDGVDEFNCQDSCGLNFRCSNTSNMCIMTDAHCDGIWDCENGTDEENCTPTECAKHEVMCLDHSKCIRPSDICDNKYDCKDRSDEVGCVERTTCESGGRFFCNDGLCIPWSLKCDGEFDCKDKEDEANCTCLNDEFQCNDGKCLKSSSRCDGHKDCHDGGDEMGCVNVDSQHIVTTYEPYSGTWALLCAEDFNLDDGHYLCQELGFGHALKTDKIHVSFNGTWMAMRRDNLTDSSLWTERVAFVESCTSSLAAAVECQKF</sequence>
<keyword evidence="2" id="KW-0645">Protease</keyword>
<keyword evidence="8" id="KW-0472">Membrane</keyword>
<evidence type="ECO:0000256" key="8">
    <source>
        <dbReference type="ARBA" id="ARBA00023136"/>
    </source>
</evidence>
<feature type="region of interest" description="Disordered" evidence="12">
    <location>
        <begin position="285"/>
        <end position="325"/>
    </location>
</feature>
<keyword evidence="6" id="KW-0720">Serine protease</keyword>
<dbReference type="GO" id="GO:0008236">
    <property type="term" value="F:serine-type peptidase activity"/>
    <property type="evidence" value="ECO:0007669"/>
    <property type="project" value="UniProtKB-KW"/>
</dbReference>
<dbReference type="Pfam" id="PF01390">
    <property type="entry name" value="SEA"/>
    <property type="match status" value="1"/>
</dbReference>
<keyword evidence="4" id="KW-0677">Repeat</keyword>
<reference evidence="15 16" key="1">
    <citation type="journal article" date="2019" name="Sci. Rep.">
        <title>Orb-weaving spider Araneus ventricosus genome elucidates the spidroin gene catalogue.</title>
        <authorList>
            <person name="Kono N."/>
            <person name="Nakamura H."/>
            <person name="Ohtoshi R."/>
            <person name="Moran D.A.P."/>
            <person name="Shinohara A."/>
            <person name="Yoshida Y."/>
            <person name="Fujiwara M."/>
            <person name="Mori M."/>
            <person name="Tomita M."/>
            <person name="Arakawa K."/>
        </authorList>
    </citation>
    <scope>NUCLEOTIDE SEQUENCE [LARGE SCALE GENOMIC DNA]</scope>
</reference>
<keyword evidence="3" id="KW-0812">Transmembrane</keyword>
<feature type="disulfide bond" evidence="10">
    <location>
        <begin position="1636"/>
        <end position="1651"/>
    </location>
</feature>
<feature type="disulfide bond" evidence="10">
    <location>
        <begin position="1624"/>
        <end position="1642"/>
    </location>
</feature>
<dbReference type="SMART" id="SM00192">
    <property type="entry name" value="LDLa"/>
    <property type="match status" value="5"/>
</dbReference>
<feature type="compositionally biased region" description="Low complexity" evidence="12">
    <location>
        <begin position="602"/>
        <end position="632"/>
    </location>
</feature>
<dbReference type="Gene3D" id="4.10.400.10">
    <property type="entry name" value="Low-density Lipoprotein Receptor"/>
    <property type="match status" value="5"/>
</dbReference>
<evidence type="ECO:0000256" key="12">
    <source>
        <dbReference type="SAM" id="MobiDB-lite"/>
    </source>
</evidence>
<evidence type="ECO:0000256" key="1">
    <source>
        <dbReference type="ARBA" id="ARBA00004167"/>
    </source>
</evidence>
<evidence type="ECO:0000259" key="14">
    <source>
        <dbReference type="PROSITE" id="PS50287"/>
    </source>
</evidence>
<feature type="disulfide bond" evidence="10">
    <location>
        <begin position="1600"/>
        <end position="1615"/>
    </location>
</feature>
<dbReference type="Gene3D" id="3.10.250.10">
    <property type="entry name" value="SRCR-like domain"/>
    <property type="match status" value="1"/>
</dbReference>
<feature type="compositionally biased region" description="Polar residues" evidence="12">
    <location>
        <begin position="1136"/>
        <end position="1160"/>
    </location>
</feature>
<feature type="domain" description="SEA" evidence="13">
    <location>
        <begin position="94"/>
        <end position="209"/>
    </location>
</feature>
<feature type="region of interest" description="Disordered" evidence="12">
    <location>
        <begin position="599"/>
        <end position="632"/>
    </location>
</feature>
<evidence type="ECO:0000256" key="11">
    <source>
        <dbReference type="PROSITE-ProRule" id="PRU00196"/>
    </source>
</evidence>
<evidence type="ECO:0000259" key="13">
    <source>
        <dbReference type="PROSITE" id="PS50024"/>
    </source>
</evidence>
<feature type="disulfide bond" evidence="10">
    <location>
        <begin position="1559"/>
        <end position="1574"/>
    </location>
</feature>
<dbReference type="Pfam" id="PF00057">
    <property type="entry name" value="Ldl_recept_a"/>
    <property type="match status" value="4"/>
</dbReference>
<dbReference type="GO" id="GO:0016192">
    <property type="term" value="P:vesicle-mediated transport"/>
    <property type="evidence" value="ECO:0007669"/>
    <property type="project" value="UniProtKB-ARBA"/>
</dbReference>
<evidence type="ECO:0000313" key="15">
    <source>
        <dbReference type="EMBL" id="GBO04258.1"/>
    </source>
</evidence>
<keyword evidence="9 11" id="KW-1015">Disulfide bond</keyword>
<evidence type="ECO:0000256" key="2">
    <source>
        <dbReference type="ARBA" id="ARBA00022670"/>
    </source>
</evidence>